<evidence type="ECO:0000256" key="4">
    <source>
        <dbReference type="ARBA" id="ARBA00022692"/>
    </source>
</evidence>
<keyword evidence="5 7" id="KW-1133">Transmembrane helix</keyword>
<evidence type="ECO:0000256" key="1">
    <source>
        <dbReference type="ARBA" id="ARBA00007150"/>
    </source>
</evidence>
<feature type="transmembrane region" description="Helical" evidence="7">
    <location>
        <begin position="40"/>
        <end position="62"/>
    </location>
</feature>
<keyword evidence="4 7" id="KW-0812">Transmembrane</keyword>
<comment type="similarity">
    <text evidence="1">Belongs to the Lgt family.</text>
</comment>
<dbReference type="InterPro" id="IPR001640">
    <property type="entry name" value="Lgt"/>
</dbReference>
<keyword evidence="6 7" id="KW-0472">Membrane</keyword>
<dbReference type="Pfam" id="PF01790">
    <property type="entry name" value="LGT"/>
    <property type="match status" value="1"/>
</dbReference>
<evidence type="ECO:0000313" key="8">
    <source>
        <dbReference type="EMBL" id="QEH39115.1"/>
    </source>
</evidence>
<feature type="transmembrane region" description="Helical" evidence="7">
    <location>
        <begin position="82"/>
        <end position="101"/>
    </location>
</feature>
<gene>
    <name evidence="8" type="ORF">OJF2_77270</name>
</gene>
<organism evidence="8 9">
    <name type="scientific">Aquisphaera giovannonii</name>
    <dbReference type="NCBI Taxonomy" id="406548"/>
    <lineage>
        <taxon>Bacteria</taxon>
        <taxon>Pseudomonadati</taxon>
        <taxon>Planctomycetota</taxon>
        <taxon>Planctomycetia</taxon>
        <taxon>Isosphaerales</taxon>
        <taxon>Isosphaeraceae</taxon>
        <taxon>Aquisphaera</taxon>
    </lineage>
</organism>
<evidence type="ECO:0000313" key="9">
    <source>
        <dbReference type="Proteomes" id="UP000324233"/>
    </source>
</evidence>
<evidence type="ECO:0000256" key="3">
    <source>
        <dbReference type="ARBA" id="ARBA00022679"/>
    </source>
</evidence>
<dbReference type="OrthoDB" id="871140at2"/>
<protein>
    <submittedName>
        <fullName evidence="8">Prolipoprotein diacylglyceryl transferase</fullName>
    </submittedName>
</protein>
<reference evidence="8 9" key="1">
    <citation type="submission" date="2019-08" db="EMBL/GenBank/DDBJ databases">
        <title>Deep-cultivation of Planctomycetes and their phenomic and genomic characterization uncovers novel biology.</title>
        <authorList>
            <person name="Wiegand S."/>
            <person name="Jogler M."/>
            <person name="Boedeker C."/>
            <person name="Pinto D."/>
            <person name="Vollmers J."/>
            <person name="Rivas-Marin E."/>
            <person name="Kohn T."/>
            <person name="Peeters S.H."/>
            <person name="Heuer A."/>
            <person name="Rast P."/>
            <person name="Oberbeckmann S."/>
            <person name="Bunk B."/>
            <person name="Jeske O."/>
            <person name="Meyerdierks A."/>
            <person name="Storesund J.E."/>
            <person name="Kallscheuer N."/>
            <person name="Luecker S."/>
            <person name="Lage O.M."/>
            <person name="Pohl T."/>
            <person name="Merkel B.J."/>
            <person name="Hornburger P."/>
            <person name="Mueller R.-W."/>
            <person name="Bruemmer F."/>
            <person name="Labrenz M."/>
            <person name="Spormann A.M."/>
            <person name="Op den Camp H."/>
            <person name="Overmann J."/>
            <person name="Amann R."/>
            <person name="Jetten M.S.M."/>
            <person name="Mascher T."/>
            <person name="Medema M.H."/>
            <person name="Devos D.P."/>
            <person name="Kaster A.-K."/>
            <person name="Ovreas L."/>
            <person name="Rohde M."/>
            <person name="Galperin M.Y."/>
            <person name="Jogler C."/>
        </authorList>
    </citation>
    <scope>NUCLEOTIDE SEQUENCE [LARGE SCALE GENOMIC DNA]</scope>
    <source>
        <strain evidence="8 9">OJF2</strain>
    </source>
</reference>
<dbReference type="PANTHER" id="PTHR30589:SF0">
    <property type="entry name" value="PHOSPHATIDYLGLYCEROL--PROLIPOPROTEIN DIACYLGLYCERYL TRANSFERASE"/>
    <property type="match status" value="1"/>
</dbReference>
<evidence type="ECO:0000256" key="5">
    <source>
        <dbReference type="ARBA" id="ARBA00022989"/>
    </source>
</evidence>
<evidence type="ECO:0000256" key="6">
    <source>
        <dbReference type="ARBA" id="ARBA00023136"/>
    </source>
</evidence>
<keyword evidence="9" id="KW-1185">Reference proteome</keyword>
<dbReference type="AlphaFoldDB" id="A0A5B9WGH8"/>
<keyword evidence="3 8" id="KW-0808">Transferase</keyword>
<dbReference type="EMBL" id="CP042997">
    <property type="protein sequence ID" value="QEH39115.1"/>
    <property type="molecule type" value="Genomic_DNA"/>
</dbReference>
<feature type="transmembrane region" description="Helical" evidence="7">
    <location>
        <begin position="113"/>
        <end position="136"/>
    </location>
</feature>
<evidence type="ECO:0000256" key="7">
    <source>
        <dbReference type="SAM" id="Phobius"/>
    </source>
</evidence>
<proteinExistence type="inferred from homology"/>
<name>A0A5B9WGH8_9BACT</name>
<dbReference type="PANTHER" id="PTHR30589">
    <property type="entry name" value="PROLIPOPROTEIN DIACYLGLYCERYL TRANSFERASE"/>
    <property type="match status" value="1"/>
</dbReference>
<feature type="transmembrane region" description="Helical" evidence="7">
    <location>
        <begin position="12"/>
        <end position="28"/>
    </location>
</feature>
<dbReference type="GO" id="GO:0005886">
    <property type="term" value="C:plasma membrane"/>
    <property type="evidence" value="ECO:0007669"/>
    <property type="project" value="InterPro"/>
</dbReference>
<keyword evidence="8" id="KW-0449">Lipoprotein</keyword>
<keyword evidence="2" id="KW-1003">Cell membrane</keyword>
<feature type="transmembrane region" description="Helical" evidence="7">
    <location>
        <begin position="206"/>
        <end position="228"/>
    </location>
</feature>
<dbReference type="RefSeq" id="WP_148598469.1">
    <property type="nucleotide sequence ID" value="NZ_CP042997.1"/>
</dbReference>
<dbReference type="GO" id="GO:0008961">
    <property type="term" value="F:phosphatidylglycerol-prolipoprotein diacylglyceryl transferase activity"/>
    <property type="evidence" value="ECO:0007669"/>
    <property type="project" value="InterPro"/>
</dbReference>
<dbReference type="GO" id="GO:0042158">
    <property type="term" value="P:lipoprotein biosynthetic process"/>
    <property type="evidence" value="ECO:0007669"/>
    <property type="project" value="InterPro"/>
</dbReference>
<evidence type="ECO:0000256" key="2">
    <source>
        <dbReference type="ARBA" id="ARBA00022475"/>
    </source>
</evidence>
<accession>A0A5B9WGH8</accession>
<dbReference type="KEGG" id="agv:OJF2_77270"/>
<sequence>MTDLAPAPRPGPAYAAIMLAAIATAALLRRKPDRRLPLPLSQRLGIALGAFCGAMIGAKLPYVLADWEGLKSGAAWLDNGKTILAGLVGGYLGVETAKALLGVTIKTGDSFAVPVAAAVAVGRLACFVGGCCYGKPTSLPWGITFHDGIPRHPTQLYESAFHAGMAVFLAWTERRGLFVHQRIKLYLIAYLAYRFATEYLRPEPVVLLGLTAYQLGALALLPAFAYLWHRDSAAATMAASTE</sequence>
<dbReference type="Proteomes" id="UP000324233">
    <property type="component" value="Chromosome"/>
</dbReference>